<sequence length="224" mass="26008">MPPKRKKQKLPLKVFLTDNYSRFASKFPFLKERQIKAKLHQAWRKQCQTLESREADTPKIEKRRIETISLLSEDSYLQWAISKTSLFVMLVHNKANSHTLTKPPSAKKGLALPAPIIQERRLGNDRQDQLDKKCQSPLRTYSEYKCHKRKAQGLQTTCTSNKSQSSQCSTTCSAKNVDTMEEPKESFPSQKRRATELQDLFDLIHAEQLLIEPAEKYQEEKDQK</sequence>
<name>A0ABN8Q4L8_9CNID</name>
<evidence type="ECO:0000313" key="2">
    <source>
        <dbReference type="Proteomes" id="UP001159427"/>
    </source>
</evidence>
<feature type="non-terminal residue" evidence="1">
    <location>
        <position position="224"/>
    </location>
</feature>
<proteinExistence type="predicted"/>
<protein>
    <submittedName>
        <fullName evidence="1">Uncharacterized protein</fullName>
    </submittedName>
</protein>
<reference evidence="1 2" key="1">
    <citation type="submission" date="2022-05" db="EMBL/GenBank/DDBJ databases">
        <authorList>
            <consortium name="Genoscope - CEA"/>
            <person name="William W."/>
        </authorList>
    </citation>
    <scope>NUCLEOTIDE SEQUENCE [LARGE SCALE GENOMIC DNA]</scope>
</reference>
<comment type="caution">
    <text evidence="1">The sequence shown here is derived from an EMBL/GenBank/DDBJ whole genome shotgun (WGS) entry which is preliminary data.</text>
</comment>
<evidence type="ECO:0000313" key="1">
    <source>
        <dbReference type="EMBL" id="CAH3157164.1"/>
    </source>
</evidence>
<dbReference type="EMBL" id="CALNXI010001140">
    <property type="protein sequence ID" value="CAH3157164.1"/>
    <property type="molecule type" value="Genomic_DNA"/>
</dbReference>
<accession>A0ABN8Q4L8</accession>
<organism evidence="1 2">
    <name type="scientific">Porites evermanni</name>
    <dbReference type="NCBI Taxonomy" id="104178"/>
    <lineage>
        <taxon>Eukaryota</taxon>
        <taxon>Metazoa</taxon>
        <taxon>Cnidaria</taxon>
        <taxon>Anthozoa</taxon>
        <taxon>Hexacorallia</taxon>
        <taxon>Scleractinia</taxon>
        <taxon>Fungiina</taxon>
        <taxon>Poritidae</taxon>
        <taxon>Porites</taxon>
    </lineage>
</organism>
<keyword evidence="2" id="KW-1185">Reference proteome</keyword>
<gene>
    <name evidence="1" type="ORF">PEVE_00002432</name>
</gene>
<dbReference type="Proteomes" id="UP001159427">
    <property type="component" value="Unassembled WGS sequence"/>
</dbReference>